<sequence>MGDCRCGRGQSHCLVGSPRIYHILTCTIETVASILFFWESVMIGIIYRILPCFSSTQPRPFIRQPYHGHFWLWQLSFLVCGCLEFGMAVPCRFVCPTSDATCLNLASDISATEEYHVLAVECVVHFLHILFYDFWHVVAFPSWLALQ</sequence>
<protein>
    <submittedName>
        <fullName evidence="2">Uncharacterized protein</fullName>
    </submittedName>
</protein>
<dbReference type="AlphaFoldDB" id="A0A8T0GI63"/>
<gene>
    <name evidence="2" type="ORF">KC19_11G170100</name>
    <name evidence="3" type="ORF">KC19_11G170200</name>
</gene>
<feature type="transmembrane region" description="Helical" evidence="1">
    <location>
        <begin position="70"/>
        <end position="89"/>
    </location>
</feature>
<keyword evidence="1" id="KW-1133">Transmembrane helix</keyword>
<evidence type="ECO:0000313" key="4">
    <source>
        <dbReference type="Proteomes" id="UP000822688"/>
    </source>
</evidence>
<dbReference type="EMBL" id="CM026432">
    <property type="protein sequence ID" value="KAG0557974.1"/>
    <property type="molecule type" value="Genomic_DNA"/>
</dbReference>
<organism evidence="2 4">
    <name type="scientific">Ceratodon purpureus</name>
    <name type="common">Fire moss</name>
    <name type="synonym">Dicranum purpureum</name>
    <dbReference type="NCBI Taxonomy" id="3225"/>
    <lineage>
        <taxon>Eukaryota</taxon>
        <taxon>Viridiplantae</taxon>
        <taxon>Streptophyta</taxon>
        <taxon>Embryophyta</taxon>
        <taxon>Bryophyta</taxon>
        <taxon>Bryophytina</taxon>
        <taxon>Bryopsida</taxon>
        <taxon>Dicranidae</taxon>
        <taxon>Pseudoditrichales</taxon>
        <taxon>Ditrichaceae</taxon>
        <taxon>Ceratodon</taxon>
    </lineage>
</organism>
<evidence type="ECO:0000256" key="1">
    <source>
        <dbReference type="SAM" id="Phobius"/>
    </source>
</evidence>
<comment type="caution">
    <text evidence="2">The sequence shown here is derived from an EMBL/GenBank/DDBJ whole genome shotgun (WGS) entry which is preliminary data.</text>
</comment>
<keyword evidence="4" id="KW-1185">Reference proteome</keyword>
<proteinExistence type="predicted"/>
<keyword evidence="1" id="KW-0812">Transmembrane</keyword>
<dbReference type="Proteomes" id="UP000822688">
    <property type="component" value="Chromosome 11"/>
</dbReference>
<dbReference type="EMBL" id="CM026432">
    <property type="protein sequence ID" value="KAG0557977.1"/>
    <property type="molecule type" value="Genomic_DNA"/>
</dbReference>
<accession>A0A8T0GI63</accession>
<feature type="transmembrane region" description="Helical" evidence="1">
    <location>
        <begin position="20"/>
        <end position="50"/>
    </location>
</feature>
<evidence type="ECO:0000313" key="3">
    <source>
        <dbReference type="EMBL" id="KAG0557977.1"/>
    </source>
</evidence>
<reference evidence="2 4" key="1">
    <citation type="submission" date="2020-06" db="EMBL/GenBank/DDBJ databases">
        <title>WGS assembly of Ceratodon purpureus strain R40.</title>
        <authorList>
            <person name="Carey S.B."/>
            <person name="Jenkins J."/>
            <person name="Shu S."/>
            <person name="Lovell J.T."/>
            <person name="Sreedasyam A."/>
            <person name="Maumus F."/>
            <person name="Tiley G.P."/>
            <person name="Fernandez-Pozo N."/>
            <person name="Barry K."/>
            <person name="Chen C."/>
            <person name="Wang M."/>
            <person name="Lipzen A."/>
            <person name="Daum C."/>
            <person name="Saski C.A."/>
            <person name="Payton A.C."/>
            <person name="Mcbreen J.C."/>
            <person name="Conrad R.E."/>
            <person name="Kollar L.M."/>
            <person name="Olsson S."/>
            <person name="Huttunen S."/>
            <person name="Landis J.B."/>
            <person name="Wickett N.J."/>
            <person name="Johnson M.G."/>
            <person name="Rensing S.A."/>
            <person name="Grimwood J."/>
            <person name="Schmutz J."/>
            <person name="Mcdaniel S.F."/>
        </authorList>
    </citation>
    <scope>NUCLEOTIDE SEQUENCE [LARGE SCALE GENOMIC DNA]</scope>
    <source>
        <strain evidence="2 4">R40</strain>
    </source>
</reference>
<keyword evidence="1" id="KW-0472">Membrane</keyword>
<evidence type="ECO:0000313" key="2">
    <source>
        <dbReference type="EMBL" id="KAG0557974.1"/>
    </source>
</evidence>
<name>A0A8T0GI63_CERPU</name>